<dbReference type="CDD" id="cd05658">
    <property type="entry name" value="M18_DAP"/>
    <property type="match status" value="1"/>
</dbReference>
<dbReference type="Gene3D" id="3.40.630.10">
    <property type="entry name" value="Zn peptidases"/>
    <property type="match status" value="1"/>
</dbReference>
<keyword evidence="8 9" id="KW-0482">Metalloprotease</keyword>
<dbReference type="PANTHER" id="PTHR28570">
    <property type="entry name" value="ASPARTYL AMINOPEPTIDASE"/>
    <property type="match status" value="1"/>
</dbReference>
<evidence type="ECO:0000256" key="7">
    <source>
        <dbReference type="ARBA" id="ARBA00022833"/>
    </source>
</evidence>
<evidence type="ECO:0000256" key="5">
    <source>
        <dbReference type="ARBA" id="ARBA00022723"/>
    </source>
</evidence>
<evidence type="ECO:0000313" key="11">
    <source>
        <dbReference type="EMBL" id="SDB79976.1"/>
    </source>
</evidence>
<dbReference type="Pfam" id="PF02127">
    <property type="entry name" value="Peptidase_M18"/>
    <property type="match status" value="1"/>
</dbReference>
<keyword evidence="5 9" id="KW-0479">Metal-binding</keyword>
<dbReference type="GO" id="GO:0004177">
    <property type="term" value="F:aminopeptidase activity"/>
    <property type="evidence" value="ECO:0007669"/>
    <property type="project" value="UniProtKB-KW"/>
</dbReference>
<reference evidence="11 12" key="1">
    <citation type="submission" date="2016-06" db="EMBL/GenBank/DDBJ databases">
        <authorList>
            <person name="Olsen C.W."/>
            <person name="Carey S."/>
            <person name="Hinshaw L."/>
            <person name="Karasin A.I."/>
        </authorList>
    </citation>
    <scope>NUCLEOTIDE SEQUENCE [LARGE SCALE GENOMIC DNA]</scope>
    <source>
        <strain evidence="11 12">LZ-22</strain>
    </source>
</reference>
<dbReference type="GO" id="GO:0008270">
    <property type="term" value="F:zinc ion binding"/>
    <property type="evidence" value="ECO:0007669"/>
    <property type="project" value="InterPro"/>
</dbReference>
<accession>A0A1G6GFM7</accession>
<dbReference type="EC" id="3.4.11.-" evidence="10"/>
<dbReference type="STRING" id="1577474.GA0111570_101250"/>
<dbReference type="GO" id="GO:0008237">
    <property type="term" value="F:metallopeptidase activity"/>
    <property type="evidence" value="ECO:0007669"/>
    <property type="project" value="UniProtKB-KW"/>
</dbReference>
<evidence type="ECO:0000256" key="1">
    <source>
        <dbReference type="ARBA" id="ARBA00001947"/>
    </source>
</evidence>
<name>A0A1G6GFM7_9ACTN</name>
<dbReference type="GO" id="GO:0006508">
    <property type="term" value="P:proteolysis"/>
    <property type="evidence" value="ECO:0007669"/>
    <property type="project" value="UniProtKB-KW"/>
</dbReference>
<protein>
    <recommendedName>
        <fullName evidence="10">M18 family aminopeptidase</fullName>
        <ecNumber evidence="10">3.4.11.-</ecNumber>
    </recommendedName>
</protein>
<keyword evidence="6 9" id="KW-0378">Hydrolase</keyword>
<evidence type="ECO:0000256" key="2">
    <source>
        <dbReference type="ARBA" id="ARBA00008290"/>
    </source>
</evidence>
<evidence type="ECO:0000313" key="12">
    <source>
        <dbReference type="Proteomes" id="UP000199086"/>
    </source>
</evidence>
<evidence type="ECO:0000256" key="10">
    <source>
        <dbReference type="RuleBase" id="RU004387"/>
    </source>
</evidence>
<proteinExistence type="inferred from homology"/>
<evidence type="ECO:0000256" key="9">
    <source>
        <dbReference type="RuleBase" id="RU004386"/>
    </source>
</evidence>
<comment type="cofactor">
    <cofactor evidence="1 10">
        <name>Zn(2+)</name>
        <dbReference type="ChEBI" id="CHEBI:29105"/>
    </cofactor>
</comment>
<evidence type="ECO:0000256" key="4">
    <source>
        <dbReference type="ARBA" id="ARBA00022670"/>
    </source>
</evidence>
<dbReference type="Gene3D" id="2.30.250.10">
    <property type="entry name" value="Aminopeptidase i, Domain 2"/>
    <property type="match status" value="1"/>
</dbReference>
<keyword evidence="7 9" id="KW-0862">Zinc</keyword>
<gene>
    <name evidence="11" type="ORF">GA0111570_101250</name>
</gene>
<comment type="similarity">
    <text evidence="2 9">Belongs to the peptidase M18 family.</text>
</comment>
<dbReference type="PRINTS" id="PR00932">
    <property type="entry name" value="AMINO1PTASE"/>
</dbReference>
<keyword evidence="12" id="KW-1185">Reference proteome</keyword>
<evidence type="ECO:0000256" key="6">
    <source>
        <dbReference type="ARBA" id="ARBA00022801"/>
    </source>
</evidence>
<dbReference type="PANTHER" id="PTHR28570:SF3">
    <property type="entry name" value="ASPARTYL AMINOPEPTIDASE"/>
    <property type="match status" value="1"/>
</dbReference>
<evidence type="ECO:0000256" key="3">
    <source>
        <dbReference type="ARBA" id="ARBA00022438"/>
    </source>
</evidence>
<dbReference type="NCBIfam" id="NF002759">
    <property type="entry name" value="PRK02813.1"/>
    <property type="match status" value="1"/>
</dbReference>
<dbReference type="InterPro" id="IPR001948">
    <property type="entry name" value="Peptidase_M18"/>
</dbReference>
<dbReference type="SUPFAM" id="SSF53187">
    <property type="entry name" value="Zn-dependent exopeptidases"/>
    <property type="match status" value="1"/>
</dbReference>
<dbReference type="RefSeq" id="WP_092605549.1">
    <property type="nucleotide sequence ID" value="NZ_FMYF01000001.1"/>
</dbReference>
<organism evidence="11 12">
    <name type="scientific">Raineyella antarctica</name>
    <dbReference type="NCBI Taxonomy" id="1577474"/>
    <lineage>
        <taxon>Bacteria</taxon>
        <taxon>Bacillati</taxon>
        <taxon>Actinomycetota</taxon>
        <taxon>Actinomycetes</taxon>
        <taxon>Propionibacteriales</taxon>
        <taxon>Propionibacteriaceae</taxon>
        <taxon>Raineyella</taxon>
    </lineage>
</organism>
<dbReference type="Proteomes" id="UP000199086">
    <property type="component" value="Unassembled WGS sequence"/>
</dbReference>
<dbReference type="InterPro" id="IPR023358">
    <property type="entry name" value="Peptidase_M18_dom2"/>
</dbReference>
<dbReference type="SUPFAM" id="SSF101821">
    <property type="entry name" value="Aminopeptidase/glucanase lid domain"/>
    <property type="match status" value="1"/>
</dbReference>
<sequence>MALTITPDDRAFAHLADFGDFVASAPSPYHAAAQVAERLDRAGFVRQVETEPWDASPGGHYLVRGGAVMAWRVPEGAGPGTGFRIVGAHTDSPSLVLKPAPDSTTAGYQLANVEVYGGILRNSWLDRELGTAGRLVTVDGAQVLVQSGPLMRIPQLAIHLDRQVNEGLVLDPQQHLHPVWAVGHPDGSLLSHVAHVAGVEVADVAGFDLRAFDTQPPALFGGAEEFFASARLDNLLSVHAGVTALLDVAADPQDVQVLACFDHEEVGSATRTGAAGPVLEDVLVRTATALGADADGLRRMYARSSVLSADGGHAVHPNYPERHDPAHEPVLNGGPLLKVNASQRYATDAEGAALWARACRAAGVQSQVIVSNNAIPCGSTIGPITATRLGILTVDVGAPILSMHSAREMCGVADPYALRRALGAYWSGA</sequence>
<evidence type="ECO:0000256" key="8">
    <source>
        <dbReference type="ARBA" id="ARBA00023049"/>
    </source>
</evidence>
<keyword evidence="4 9" id="KW-0645">Protease</keyword>
<keyword evidence="3 9" id="KW-0031">Aminopeptidase</keyword>
<dbReference type="EMBL" id="FMYF01000001">
    <property type="protein sequence ID" value="SDB79976.1"/>
    <property type="molecule type" value="Genomic_DNA"/>
</dbReference>
<dbReference type="GO" id="GO:0005737">
    <property type="term" value="C:cytoplasm"/>
    <property type="evidence" value="ECO:0007669"/>
    <property type="project" value="UniProtKB-ARBA"/>
</dbReference>
<dbReference type="AlphaFoldDB" id="A0A1G6GFM7"/>
<dbReference type="OrthoDB" id="5288740at2"/>